<proteinExistence type="predicted"/>
<evidence type="ECO:0000313" key="1">
    <source>
        <dbReference type="EMBL" id="MFC3833928.1"/>
    </source>
</evidence>
<comment type="caution">
    <text evidence="1">The sequence shown here is derived from an EMBL/GenBank/DDBJ whole genome shotgun (WGS) entry which is preliminary data.</text>
</comment>
<dbReference type="EMBL" id="JBHRZG010000016">
    <property type="protein sequence ID" value="MFC3833928.1"/>
    <property type="molecule type" value="Genomic_DNA"/>
</dbReference>
<sequence>MTAYRDKVSCILRVCGLFDPTAFLSRASFTAHDHWHAGSRRKSFSPHVQPLSGLLARVSCADFDEPDVQISEAISFLQAHTDSLSILQQLLTEGDPTWADSWMELDFGIEDRVGTLDSAGKEIVHQADHLPASLARLAGNLGIGLTISRYPRTEE</sequence>
<name>A0ABV7ZA56_9DEIO</name>
<reference evidence="2" key="1">
    <citation type="journal article" date="2019" name="Int. J. Syst. Evol. Microbiol.">
        <title>The Global Catalogue of Microorganisms (GCM) 10K type strain sequencing project: providing services to taxonomists for standard genome sequencing and annotation.</title>
        <authorList>
            <consortium name="The Broad Institute Genomics Platform"/>
            <consortium name="The Broad Institute Genome Sequencing Center for Infectious Disease"/>
            <person name="Wu L."/>
            <person name="Ma J."/>
        </authorList>
    </citation>
    <scope>NUCLEOTIDE SEQUENCE [LARGE SCALE GENOMIC DNA]</scope>
    <source>
        <strain evidence="2">CCTCC AB 2017081</strain>
    </source>
</reference>
<organism evidence="1 2">
    <name type="scientific">Deinococcus rufus</name>
    <dbReference type="NCBI Taxonomy" id="2136097"/>
    <lineage>
        <taxon>Bacteria</taxon>
        <taxon>Thermotogati</taxon>
        <taxon>Deinococcota</taxon>
        <taxon>Deinococci</taxon>
        <taxon>Deinococcales</taxon>
        <taxon>Deinococcaceae</taxon>
        <taxon>Deinococcus</taxon>
    </lineage>
</organism>
<protein>
    <submittedName>
        <fullName evidence="1">Uncharacterized protein</fullName>
    </submittedName>
</protein>
<gene>
    <name evidence="1" type="ORF">ACFOSB_13755</name>
</gene>
<accession>A0ABV7ZA56</accession>
<dbReference type="RefSeq" id="WP_322473008.1">
    <property type="nucleotide sequence ID" value="NZ_JBHRZG010000016.1"/>
</dbReference>
<dbReference type="Proteomes" id="UP001595803">
    <property type="component" value="Unassembled WGS sequence"/>
</dbReference>
<evidence type="ECO:0000313" key="2">
    <source>
        <dbReference type="Proteomes" id="UP001595803"/>
    </source>
</evidence>
<keyword evidence="2" id="KW-1185">Reference proteome</keyword>